<dbReference type="SUPFAM" id="SSF47005">
    <property type="entry name" value="Peripheral subunit-binding domain of 2-oxo acid dehydrogenase complex"/>
    <property type="match status" value="1"/>
</dbReference>
<dbReference type="Gene3D" id="2.40.50.100">
    <property type="match status" value="1"/>
</dbReference>
<dbReference type="PROSITE" id="PS51826">
    <property type="entry name" value="PSBD"/>
    <property type="match status" value="1"/>
</dbReference>
<dbReference type="SUPFAM" id="SSF51230">
    <property type="entry name" value="Single hybrid motif"/>
    <property type="match status" value="1"/>
</dbReference>
<comment type="caution">
    <text evidence="9">The sequence shown here is derived from an EMBL/GenBank/DDBJ whole genome shotgun (WGS) entry which is preliminary data.</text>
</comment>
<dbReference type="Pfam" id="PF00198">
    <property type="entry name" value="2-oxoacid_dh"/>
    <property type="match status" value="1"/>
</dbReference>
<feature type="domain" description="Peripheral subunit-binding (PSBD)" evidence="8">
    <location>
        <begin position="109"/>
        <end position="146"/>
    </location>
</feature>
<evidence type="ECO:0000259" key="7">
    <source>
        <dbReference type="PROSITE" id="PS50968"/>
    </source>
</evidence>
<dbReference type="PATRIC" id="fig|85874.4.peg.644"/>
<evidence type="ECO:0000313" key="10">
    <source>
        <dbReference type="Proteomes" id="UP000053326"/>
    </source>
</evidence>
<keyword evidence="3 6" id="KW-0808">Transferase</keyword>
<dbReference type="Gene3D" id="3.30.559.10">
    <property type="entry name" value="Chloramphenicol acetyltransferase-like domain"/>
    <property type="match status" value="1"/>
</dbReference>
<dbReference type="AlphaFoldDB" id="A0A124FKI0"/>
<dbReference type="PANTHER" id="PTHR23151:SF90">
    <property type="entry name" value="DIHYDROLIPOYLLYSINE-RESIDUE ACETYLTRANSFERASE COMPONENT OF PYRUVATE DEHYDROGENASE COMPLEX, MITOCHONDRIAL-RELATED"/>
    <property type="match status" value="1"/>
</dbReference>
<accession>A0A124FKI0</accession>
<feature type="domain" description="Lipoyl-binding" evidence="7">
    <location>
        <begin position="2"/>
        <end position="77"/>
    </location>
</feature>
<dbReference type="InterPro" id="IPR023213">
    <property type="entry name" value="CAT-like_dom_sf"/>
</dbReference>
<evidence type="ECO:0000256" key="6">
    <source>
        <dbReference type="RuleBase" id="RU003423"/>
    </source>
</evidence>
<dbReference type="EMBL" id="LGFO01000002">
    <property type="protein sequence ID" value="KUK37254.1"/>
    <property type="molecule type" value="Genomic_DNA"/>
</dbReference>
<evidence type="ECO:0000256" key="4">
    <source>
        <dbReference type="ARBA" id="ARBA00022823"/>
    </source>
</evidence>
<name>A0A124FKI0_9THEO</name>
<dbReference type="Pfam" id="PF00364">
    <property type="entry name" value="Biotin_lipoyl"/>
    <property type="match status" value="1"/>
</dbReference>
<dbReference type="PANTHER" id="PTHR23151">
    <property type="entry name" value="DIHYDROLIPOAMIDE ACETYL/SUCCINYL-TRANSFERASE-RELATED"/>
    <property type="match status" value="1"/>
</dbReference>
<dbReference type="FunFam" id="3.30.559.10:FF:000007">
    <property type="entry name" value="Dihydrolipoamide acetyltransferase component of pyruvate dehydrogenase complex"/>
    <property type="match status" value="1"/>
</dbReference>
<comment type="similarity">
    <text evidence="2 6">Belongs to the 2-oxoacid dehydrogenase family.</text>
</comment>
<dbReference type="EC" id="2.3.1.-" evidence="6"/>
<dbReference type="InterPro" id="IPR036625">
    <property type="entry name" value="E3-bd_dom_sf"/>
</dbReference>
<dbReference type="GO" id="GO:0016746">
    <property type="term" value="F:acyltransferase activity"/>
    <property type="evidence" value="ECO:0007669"/>
    <property type="project" value="UniProtKB-KW"/>
</dbReference>
<evidence type="ECO:0000313" key="9">
    <source>
        <dbReference type="EMBL" id="KUK37254.1"/>
    </source>
</evidence>
<dbReference type="InterPro" id="IPR001078">
    <property type="entry name" value="2-oxoacid_DH_actylTfrase"/>
</dbReference>
<evidence type="ECO:0000256" key="2">
    <source>
        <dbReference type="ARBA" id="ARBA00007317"/>
    </source>
</evidence>
<evidence type="ECO:0000256" key="3">
    <source>
        <dbReference type="ARBA" id="ARBA00022679"/>
    </source>
</evidence>
<dbReference type="PROSITE" id="PS00189">
    <property type="entry name" value="LIPOYL"/>
    <property type="match status" value="1"/>
</dbReference>
<keyword evidence="5 6" id="KW-0012">Acyltransferase</keyword>
<dbReference type="Pfam" id="PF02817">
    <property type="entry name" value="E3_binding"/>
    <property type="match status" value="1"/>
</dbReference>
<keyword evidence="4 6" id="KW-0450">Lipoyl</keyword>
<comment type="cofactor">
    <cofactor evidence="1 6">
        <name>(R)-lipoate</name>
        <dbReference type="ChEBI" id="CHEBI:83088"/>
    </cofactor>
</comment>
<dbReference type="GO" id="GO:0045254">
    <property type="term" value="C:pyruvate dehydrogenase complex"/>
    <property type="evidence" value="ECO:0007669"/>
    <property type="project" value="InterPro"/>
</dbReference>
<proteinExistence type="inferred from homology"/>
<evidence type="ECO:0000259" key="8">
    <source>
        <dbReference type="PROSITE" id="PS51826"/>
    </source>
</evidence>
<dbReference type="SUPFAM" id="SSF52777">
    <property type="entry name" value="CoA-dependent acyltransferases"/>
    <property type="match status" value="1"/>
</dbReference>
<organism evidence="9 10">
    <name type="scientific">Thermacetogenium phaeum</name>
    <dbReference type="NCBI Taxonomy" id="85874"/>
    <lineage>
        <taxon>Bacteria</taxon>
        <taxon>Bacillati</taxon>
        <taxon>Bacillota</taxon>
        <taxon>Clostridia</taxon>
        <taxon>Thermoanaerobacterales</taxon>
        <taxon>Thermoanaerobacteraceae</taxon>
        <taxon>Thermacetogenium</taxon>
    </lineage>
</organism>
<dbReference type="InterPro" id="IPR004167">
    <property type="entry name" value="PSBD"/>
</dbReference>
<evidence type="ECO:0000256" key="1">
    <source>
        <dbReference type="ARBA" id="ARBA00001938"/>
    </source>
</evidence>
<reference evidence="10" key="1">
    <citation type="journal article" date="2015" name="MBio">
        <title>Genome-Resolved Metagenomic Analysis Reveals Roles for Candidate Phyla and Other Microbial Community Members in Biogeochemical Transformations in Oil Reservoirs.</title>
        <authorList>
            <person name="Hu P."/>
            <person name="Tom L."/>
            <person name="Singh A."/>
            <person name="Thomas B.C."/>
            <person name="Baker B.J."/>
            <person name="Piceno Y.M."/>
            <person name="Andersen G.L."/>
            <person name="Banfield J.F."/>
        </authorList>
    </citation>
    <scope>NUCLEOTIDE SEQUENCE [LARGE SCALE GENOMIC DNA]</scope>
</reference>
<gene>
    <name evidence="9" type="ORF">XD66_0031</name>
</gene>
<dbReference type="PROSITE" id="PS50968">
    <property type="entry name" value="BIOTINYL_LIPOYL"/>
    <property type="match status" value="1"/>
</dbReference>
<dbReference type="Gene3D" id="4.10.320.10">
    <property type="entry name" value="E3-binding domain"/>
    <property type="match status" value="1"/>
</dbReference>
<dbReference type="Proteomes" id="UP000053326">
    <property type="component" value="Unassembled WGS sequence"/>
</dbReference>
<dbReference type="InterPro" id="IPR011053">
    <property type="entry name" value="Single_hybrid_motif"/>
</dbReference>
<dbReference type="InterPro" id="IPR045257">
    <property type="entry name" value="E2/Pdx1"/>
</dbReference>
<dbReference type="InterPro" id="IPR003016">
    <property type="entry name" value="2-oxoA_DH_lipoyl-BS"/>
</dbReference>
<protein>
    <recommendedName>
        <fullName evidence="6">Dihydrolipoamide acetyltransferase component of pyruvate dehydrogenase complex</fullName>
        <ecNumber evidence="6">2.3.1.-</ecNumber>
    </recommendedName>
</protein>
<dbReference type="InterPro" id="IPR000089">
    <property type="entry name" value="Biotin_lipoyl"/>
</dbReference>
<evidence type="ECO:0000256" key="5">
    <source>
        <dbReference type="ARBA" id="ARBA00023315"/>
    </source>
</evidence>
<dbReference type="GO" id="GO:0006086">
    <property type="term" value="P:pyruvate decarboxylation to acetyl-CoA"/>
    <property type="evidence" value="ECO:0007669"/>
    <property type="project" value="InterPro"/>
</dbReference>
<sequence>MAAQITMPKLGLSMKTGTVAKWLKNEGDRVKKGEPVVEIMTEKITNTVEAPEEGILLKIVASKGAKLPIGALLGVIGSEGEDISALLAEAPGGTAAAASAAPAAGERIKISPAARKLAEENGIDYTRIKGTGPEGRITREDVERAIAEGIPAADDRPTLEVIPYEGMRRAIGDNMAHSWAVAPKVTHHTSVDLSGIIALRREINEGVKEKDKVSITAFLVKAVAKALELKPAVNATLDGEEIKVLQDINIGVAVALPEGLIVPVVRNADQKDIYQVNKEIRDLAKRARRNKLEPDEMTGGTFTVTNLGAYGSVDWFTPIINQPESAILGVGRTVERPVVVNGEITIRPMLGLSLAFDHRVIDGAPAAEFLKVLIDLIEKPYRIFI</sequence>
<dbReference type="CDD" id="cd06849">
    <property type="entry name" value="lipoyl_domain"/>
    <property type="match status" value="1"/>
</dbReference>